<organism evidence="1 2">
    <name type="scientific">Urochloa decumbens</name>
    <dbReference type="NCBI Taxonomy" id="240449"/>
    <lineage>
        <taxon>Eukaryota</taxon>
        <taxon>Viridiplantae</taxon>
        <taxon>Streptophyta</taxon>
        <taxon>Embryophyta</taxon>
        <taxon>Tracheophyta</taxon>
        <taxon>Spermatophyta</taxon>
        <taxon>Magnoliopsida</taxon>
        <taxon>Liliopsida</taxon>
        <taxon>Poales</taxon>
        <taxon>Poaceae</taxon>
        <taxon>PACMAD clade</taxon>
        <taxon>Panicoideae</taxon>
        <taxon>Panicodae</taxon>
        <taxon>Paniceae</taxon>
        <taxon>Melinidinae</taxon>
        <taxon>Urochloa</taxon>
    </lineage>
</organism>
<keyword evidence="2" id="KW-1185">Reference proteome</keyword>
<gene>
    <name evidence="1" type="ORF">URODEC1_LOCUS114545</name>
</gene>
<name>A0ABC9GBM4_9POAL</name>
<reference evidence="1" key="1">
    <citation type="submission" date="2024-10" db="EMBL/GenBank/DDBJ databases">
        <authorList>
            <person name="Ryan C."/>
        </authorList>
    </citation>
    <scope>NUCLEOTIDE SEQUENCE [LARGE SCALE GENOMIC DNA]</scope>
</reference>
<evidence type="ECO:0000313" key="1">
    <source>
        <dbReference type="EMBL" id="CAL5091768.1"/>
    </source>
</evidence>
<dbReference type="PANTHER" id="PTHR33377:SF31">
    <property type="entry name" value="RX N-TERMINAL DOMAIN-CONTAINING PROTEIN"/>
    <property type="match status" value="1"/>
</dbReference>
<dbReference type="PANTHER" id="PTHR33377">
    <property type="entry name" value="OS10G0134700 PROTEIN-RELATED"/>
    <property type="match status" value="1"/>
</dbReference>
<dbReference type="AlphaFoldDB" id="A0ABC9GBM4"/>
<dbReference type="Proteomes" id="UP001497457">
    <property type="component" value="Chromosome 8b"/>
</dbReference>
<dbReference type="Pfam" id="PF08224">
    <property type="entry name" value="DUF1719"/>
    <property type="match status" value="1"/>
</dbReference>
<evidence type="ECO:0000313" key="2">
    <source>
        <dbReference type="Proteomes" id="UP001497457"/>
    </source>
</evidence>
<dbReference type="EMBL" id="OZ075118">
    <property type="protein sequence ID" value="CAL5091768.1"/>
    <property type="molecule type" value="Genomic_DNA"/>
</dbReference>
<dbReference type="SMART" id="SM01157">
    <property type="entry name" value="DUF1719"/>
    <property type="match status" value="1"/>
</dbReference>
<evidence type="ECO:0008006" key="3">
    <source>
        <dbReference type="Google" id="ProtNLM"/>
    </source>
</evidence>
<dbReference type="InterPro" id="IPR013181">
    <property type="entry name" value="DUF1719"/>
</dbReference>
<sequence>MAELVSSAVAHETVSQILSGLVKKYEEKEESSANRNLERLEMAHIRLEAALEASNKWQITDVSLLRWRRKLKRAAQECDDTLCKCKQRILEDEQMKQEESNSSLPQRIVHATKSLVFSVLNCENSELSRSTVQRFEWYADGASEFLRFIEIGGTPHCHMPFHSIVKNLFAGKELHHKIIGKNGYLMFQLWLVPYSTAAHGTEASLIFIQYDGTQEGNIFFSMIIQLSESTDIIGIAVKCLQLFSPHFKCAVENIRNELIQLPTQDFSWVPPVYSYQKEHWDSLHSFGSQWFRPNPLCCKHQDRPPLQRISNLDTKGLSEVLLEPVVEFNLQYQVSLSRNTTSLQDYPYLKSGISFAPHGSSGDMLPANRSYEIVSEEQHTLEQLEGIMLPKATDYFCQNTEAAVYKMIWKSKHGFALIQVEKPCMSTWSRRMRTQRTLGGPKKRKLFQGQDQELRDRTHMISHLLDLWVAHVPVRLQRSLMDWMKKEKESQLAHKAHLEF</sequence>
<protein>
    <recommendedName>
        <fullName evidence="3">Rx N-terminal domain-containing protein</fullName>
    </recommendedName>
</protein>
<accession>A0ABC9GBM4</accession>
<proteinExistence type="predicted"/>